<evidence type="ECO:0000259" key="1">
    <source>
        <dbReference type="PROSITE" id="PS50309"/>
    </source>
</evidence>
<organism evidence="2 3">
    <name type="scientific">Patella caerulea</name>
    <name type="common">Rayed Mediterranean limpet</name>
    <dbReference type="NCBI Taxonomy" id="87958"/>
    <lineage>
        <taxon>Eukaryota</taxon>
        <taxon>Metazoa</taxon>
        <taxon>Spiralia</taxon>
        <taxon>Lophotrochozoa</taxon>
        <taxon>Mollusca</taxon>
        <taxon>Gastropoda</taxon>
        <taxon>Patellogastropoda</taxon>
        <taxon>Patelloidea</taxon>
        <taxon>Patellidae</taxon>
        <taxon>Patella</taxon>
    </lineage>
</organism>
<comment type="caution">
    <text evidence="2">The sequence shown here is derived from an EMBL/GenBank/DDBJ whole genome shotgun (WGS) entry which is preliminary data.</text>
</comment>
<dbReference type="EMBL" id="JAZGQO010000018">
    <property type="protein sequence ID" value="KAK6168200.1"/>
    <property type="molecule type" value="Genomic_DNA"/>
</dbReference>
<dbReference type="GO" id="GO:0005815">
    <property type="term" value="C:microtubule organizing center"/>
    <property type="evidence" value="ECO:0007669"/>
    <property type="project" value="TreeGrafter"/>
</dbReference>
<proteinExistence type="predicted"/>
<dbReference type="GO" id="GO:0035556">
    <property type="term" value="P:intracellular signal transduction"/>
    <property type="evidence" value="ECO:0007669"/>
    <property type="project" value="InterPro"/>
</dbReference>
<dbReference type="PANTHER" id="PTHR23004">
    <property type="entry name" value="DOUBLECORTIN DOMAIN CONTAINING 2"/>
    <property type="match status" value="1"/>
</dbReference>
<name>A0AAN8J4F3_PATCE</name>
<dbReference type="Gene3D" id="3.10.20.230">
    <property type="entry name" value="Doublecortin domain"/>
    <property type="match status" value="1"/>
</dbReference>
<dbReference type="SUPFAM" id="SSF89837">
    <property type="entry name" value="Doublecortin (DC)"/>
    <property type="match status" value="1"/>
</dbReference>
<evidence type="ECO:0000313" key="2">
    <source>
        <dbReference type="EMBL" id="KAK6168200.1"/>
    </source>
</evidence>
<accession>A0AAN8J4F3</accession>
<dbReference type="SMART" id="SM00537">
    <property type="entry name" value="DCX"/>
    <property type="match status" value="1"/>
</dbReference>
<gene>
    <name evidence="2" type="ORF">SNE40_022076</name>
</gene>
<dbReference type="GO" id="GO:0005874">
    <property type="term" value="C:microtubule"/>
    <property type="evidence" value="ECO:0007669"/>
    <property type="project" value="TreeGrafter"/>
</dbReference>
<feature type="domain" description="Doublecortin" evidence="1">
    <location>
        <begin position="21"/>
        <end position="102"/>
    </location>
</feature>
<dbReference type="Pfam" id="PF03607">
    <property type="entry name" value="DCX"/>
    <property type="match status" value="1"/>
</dbReference>
<dbReference type="Proteomes" id="UP001347796">
    <property type="component" value="Unassembled WGS sequence"/>
</dbReference>
<dbReference type="AlphaFoldDB" id="A0AAN8J4F3"/>
<reference evidence="2 3" key="1">
    <citation type="submission" date="2024-01" db="EMBL/GenBank/DDBJ databases">
        <title>The genome of the rayed Mediterranean limpet Patella caerulea (Linnaeus, 1758).</title>
        <authorList>
            <person name="Anh-Thu Weber A."/>
            <person name="Halstead-Nussloch G."/>
        </authorList>
    </citation>
    <scope>NUCLEOTIDE SEQUENCE [LARGE SCALE GENOMIC DNA]</scope>
    <source>
        <strain evidence="2">AATW-2023a</strain>
        <tissue evidence="2">Whole specimen</tissue>
    </source>
</reference>
<sequence>MTEMRPTNLPPIENRDLEHASHLRFYKNGDHNFGGRVITWNKRRIRTFDSFLTELTNALKLTGGCVRRVYTPRLGHRITDFEKLEEGGIYVAAGQEAFRKLE</sequence>
<protein>
    <recommendedName>
        <fullName evidence="1">Doublecortin domain-containing protein</fullName>
    </recommendedName>
</protein>
<dbReference type="PANTHER" id="PTHR23004:SF11">
    <property type="entry name" value="PROTEIN RPI-1"/>
    <property type="match status" value="1"/>
</dbReference>
<keyword evidence="3" id="KW-1185">Reference proteome</keyword>
<dbReference type="InterPro" id="IPR036572">
    <property type="entry name" value="Doublecortin_dom_sf"/>
</dbReference>
<dbReference type="PROSITE" id="PS50309">
    <property type="entry name" value="DC"/>
    <property type="match status" value="1"/>
</dbReference>
<dbReference type="InterPro" id="IPR003533">
    <property type="entry name" value="Doublecortin_dom"/>
</dbReference>
<evidence type="ECO:0000313" key="3">
    <source>
        <dbReference type="Proteomes" id="UP001347796"/>
    </source>
</evidence>